<accession>A0A0C5BE03</accession>
<dbReference type="AlphaFoldDB" id="A0A0C5BE03"/>
<sequence>MVDFVPAPATGRQHLLELTAAGRTLQAVVTEVAAGLRRLTVDGVEITASYPESMVAPLCAGAVLVPWPNRVRDGRWSNDGVEYQLDLTEPAQGNAIHGLLRNASYRLVERGPSWVELAAPVVPQNGYPFHLATTVRYELRVDGLAVQHQIVNVGAQRAPVAIGTHPFIAIGDTPTDELELTLDAAVHIEVDDRLNPVGHTPVEGTAWDLRSGRRVGDLELDDAWAEVTVTDGESVHGLRAADGRRVLVWADPAFCFLQAFITREFPHGDGVTTAVALEPMTAPANALNTGHGLRWLAPGEEWCVSWGIRHEGFPVSS</sequence>
<dbReference type="CDD" id="cd09022">
    <property type="entry name" value="Aldose_epim_Ec_YihR"/>
    <property type="match status" value="1"/>
</dbReference>
<dbReference type="InterPro" id="IPR011013">
    <property type="entry name" value="Gal_mutarotase_sf_dom"/>
</dbReference>
<dbReference type="GO" id="GO:0005975">
    <property type="term" value="P:carbohydrate metabolic process"/>
    <property type="evidence" value="ECO:0007669"/>
    <property type="project" value="InterPro"/>
</dbReference>
<organism evidence="1 2">
    <name type="scientific">Rathayibacter toxicus</name>
    <dbReference type="NCBI Taxonomy" id="145458"/>
    <lineage>
        <taxon>Bacteria</taxon>
        <taxon>Bacillati</taxon>
        <taxon>Actinomycetota</taxon>
        <taxon>Actinomycetes</taxon>
        <taxon>Micrococcales</taxon>
        <taxon>Microbacteriaceae</taxon>
        <taxon>Rathayibacter</taxon>
    </lineage>
</organism>
<dbReference type="GO" id="GO:0016853">
    <property type="term" value="F:isomerase activity"/>
    <property type="evidence" value="ECO:0007669"/>
    <property type="project" value="InterPro"/>
</dbReference>
<dbReference type="Gene3D" id="2.70.98.10">
    <property type="match status" value="1"/>
</dbReference>
<dbReference type="InterPro" id="IPR037480">
    <property type="entry name" value="YihR-like"/>
</dbReference>
<dbReference type="GO" id="GO:0030246">
    <property type="term" value="F:carbohydrate binding"/>
    <property type="evidence" value="ECO:0007669"/>
    <property type="project" value="InterPro"/>
</dbReference>
<dbReference type="RefSeq" id="WP_042733897.1">
    <property type="nucleotide sequence ID" value="NZ_CP010848.1"/>
</dbReference>
<evidence type="ECO:0000313" key="2">
    <source>
        <dbReference type="Proteomes" id="UP000052979"/>
    </source>
</evidence>
<gene>
    <name evidence="1" type="ORF">VT73_04185</name>
</gene>
<reference evidence="1 2" key="1">
    <citation type="submission" date="2015-04" db="EMBL/GenBank/DDBJ databases">
        <title>Draft genome sequence of Rathayibacter toxicus strain FH-142 (AKA 70134 or CS 32), a Western Australian isolate.</title>
        <authorList>
            <consortium name="Consortium for Microbial Forensics and Genomics (microFORGE)"/>
            <person name="Knight B.M."/>
            <person name="Roberts D.P."/>
            <person name="Lin D."/>
            <person name="Hari K."/>
            <person name="Fletcher J."/>
            <person name="Melcher U."/>
            <person name="Blagden T."/>
            <person name="Luster D.G."/>
            <person name="Sechler A.J."/>
            <person name="Schneider W.L."/>
            <person name="Winegar R.A."/>
        </authorList>
    </citation>
    <scope>NUCLEOTIDE SEQUENCE [LARGE SCALE GENOMIC DNA]</scope>
    <source>
        <strain evidence="1 2">FH142</strain>
    </source>
</reference>
<protein>
    <submittedName>
        <fullName evidence="1">Aldose epimerase</fullName>
    </submittedName>
</protein>
<dbReference type="Pfam" id="PF01263">
    <property type="entry name" value="Aldose_epim"/>
    <property type="match status" value="1"/>
</dbReference>
<keyword evidence="2" id="KW-1185">Reference proteome</keyword>
<evidence type="ECO:0000313" key="1">
    <source>
        <dbReference type="EMBL" id="KKM46252.1"/>
    </source>
</evidence>
<dbReference type="EMBL" id="LBFI01000024">
    <property type="protein sequence ID" value="KKM46252.1"/>
    <property type="molecule type" value="Genomic_DNA"/>
</dbReference>
<dbReference type="InterPro" id="IPR014718">
    <property type="entry name" value="GH-type_carb-bd"/>
</dbReference>
<proteinExistence type="predicted"/>
<comment type="caution">
    <text evidence="1">The sequence shown here is derived from an EMBL/GenBank/DDBJ whole genome shotgun (WGS) entry which is preliminary data.</text>
</comment>
<name>A0A0C5BE03_9MICO</name>
<dbReference type="STRING" id="145458.APU90_03310"/>
<dbReference type="KEGG" id="rtx:TI83_03165"/>
<dbReference type="eggNOG" id="COG2017">
    <property type="taxonomic scope" value="Bacteria"/>
</dbReference>
<dbReference type="GeneID" id="93667732"/>
<dbReference type="PATRIC" id="fig|145458.7.peg.743"/>
<dbReference type="SUPFAM" id="SSF74650">
    <property type="entry name" value="Galactose mutarotase-like"/>
    <property type="match status" value="1"/>
</dbReference>
<dbReference type="InterPro" id="IPR008183">
    <property type="entry name" value="Aldose_1/G6P_1-epimerase"/>
</dbReference>
<dbReference type="Proteomes" id="UP000052979">
    <property type="component" value="Unassembled WGS sequence"/>
</dbReference>
<dbReference type="KEGG" id="rtc:APU90_03310"/>